<accession>A0A7C9PHB9</accession>
<comment type="caution">
    <text evidence="2">The sequence shown here is derived from an EMBL/GenBank/DDBJ whole genome shotgun (WGS) entry which is preliminary data.</text>
</comment>
<evidence type="ECO:0000313" key="2">
    <source>
        <dbReference type="EMBL" id="NDY91054.1"/>
    </source>
</evidence>
<feature type="domain" description="N-acetyltransferase" evidence="1">
    <location>
        <begin position="14"/>
        <end position="180"/>
    </location>
</feature>
<dbReference type="Gene3D" id="3.40.630.30">
    <property type="match status" value="1"/>
</dbReference>
<dbReference type="PANTHER" id="PTHR43441:SF11">
    <property type="entry name" value="RIBOSOMAL-PROTEIN-SERINE ACETYLTRANSFERASE"/>
    <property type="match status" value="1"/>
</dbReference>
<gene>
    <name evidence="2" type="ORF">G3A44_07570</name>
</gene>
<sequence length="189" mass="21047">MPPFPQIRLQTPRLLLRPLQPTDAPALWAIYADAEFMRYWSSPPWTSLAQAQRLIEGDLKEMAAGEHVRLGLFLRTTQALVGTGSLFHLHHACRRAELGYGIARPHWRRGLMHEGVGALIDWAFGPLGLHRLEADIDPRNLASAASLRKLGFVQEGLLRERWIVGSEVSDSALYGLLAREWAGRGPGTA</sequence>
<dbReference type="InterPro" id="IPR000182">
    <property type="entry name" value="GNAT_dom"/>
</dbReference>
<name>A0A7C9PHB9_9BURK</name>
<reference evidence="2 3" key="1">
    <citation type="submission" date="2020-02" db="EMBL/GenBank/DDBJ databases">
        <title>Ideonella bacterium strain TBM-1.</title>
        <authorList>
            <person name="Chen W.-M."/>
        </authorList>
    </citation>
    <scope>NUCLEOTIDE SEQUENCE [LARGE SCALE GENOMIC DNA]</scope>
    <source>
        <strain evidence="2 3">TBM-1</strain>
    </source>
</reference>
<dbReference type="PANTHER" id="PTHR43441">
    <property type="entry name" value="RIBOSOMAL-PROTEIN-SERINE ACETYLTRANSFERASE"/>
    <property type="match status" value="1"/>
</dbReference>
<dbReference type="PROSITE" id="PS51186">
    <property type="entry name" value="GNAT"/>
    <property type="match status" value="1"/>
</dbReference>
<dbReference type="GO" id="GO:0005737">
    <property type="term" value="C:cytoplasm"/>
    <property type="evidence" value="ECO:0007669"/>
    <property type="project" value="TreeGrafter"/>
</dbReference>
<dbReference type="Proteomes" id="UP000484255">
    <property type="component" value="Unassembled WGS sequence"/>
</dbReference>
<dbReference type="GO" id="GO:1990189">
    <property type="term" value="F:protein N-terminal-serine acetyltransferase activity"/>
    <property type="evidence" value="ECO:0007669"/>
    <property type="project" value="TreeGrafter"/>
</dbReference>
<keyword evidence="3" id="KW-1185">Reference proteome</keyword>
<proteinExistence type="predicted"/>
<dbReference type="RefSeq" id="WP_163456899.1">
    <property type="nucleotide sequence ID" value="NZ_JAAGOH010000006.1"/>
</dbReference>
<protein>
    <submittedName>
        <fullName evidence="2">GNAT family N-acetyltransferase</fullName>
    </submittedName>
</protein>
<dbReference type="GO" id="GO:0008999">
    <property type="term" value="F:protein-N-terminal-alanine acetyltransferase activity"/>
    <property type="evidence" value="ECO:0007669"/>
    <property type="project" value="TreeGrafter"/>
</dbReference>
<dbReference type="InterPro" id="IPR051908">
    <property type="entry name" value="Ribosomal_N-acetyltransferase"/>
</dbReference>
<evidence type="ECO:0000259" key="1">
    <source>
        <dbReference type="PROSITE" id="PS51186"/>
    </source>
</evidence>
<dbReference type="Pfam" id="PF13302">
    <property type="entry name" value="Acetyltransf_3"/>
    <property type="match status" value="1"/>
</dbReference>
<dbReference type="InterPro" id="IPR016181">
    <property type="entry name" value="Acyl_CoA_acyltransferase"/>
</dbReference>
<dbReference type="AlphaFoldDB" id="A0A7C9PHB9"/>
<dbReference type="EMBL" id="JAAGOH010000006">
    <property type="protein sequence ID" value="NDY91054.1"/>
    <property type="molecule type" value="Genomic_DNA"/>
</dbReference>
<keyword evidence="2" id="KW-0808">Transferase</keyword>
<evidence type="ECO:0000313" key="3">
    <source>
        <dbReference type="Proteomes" id="UP000484255"/>
    </source>
</evidence>
<dbReference type="SUPFAM" id="SSF55729">
    <property type="entry name" value="Acyl-CoA N-acyltransferases (Nat)"/>
    <property type="match status" value="1"/>
</dbReference>
<organism evidence="2 3">
    <name type="scientific">Ideonella livida</name>
    <dbReference type="NCBI Taxonomy" id="2707176"/>
    <lineage>
        <taxon>Bacteria</taxon>
        <taxon>Pseudomonadati</taxon>
        <taxon>Pseudomonadota</taxon>
        <taxon>Betaproteobacteria</taxon>
        <taxon>Burkholderiales</taxon>
        <taxon>Sphaerotilaceae</taxon>
        <taxon>Ideonella</taxon>
    </lineage>
</organism>